<evidence type="ECO:0000256" key="10">
    <source>
        <dbReference type="SAM" id="Phobius"/>
    </source>
</evidence>
<dbReference type="CDD" id="cd00075">
    <property type="entry name" value="HATPase"/>
    <property type="match status" value="1"/>
</dbReference>
<dbReference type="GO" id="GO:0000155">
    <property type="term" value="F:phosphorelay sensor kinase activity"/>
    <property type="evidence" value="ECO:0007669"/>
    <property type="project" value="InterPro"/>
</dbReference>
<keyword evidence="7" id="KW-0547">Nucleotide-binding</keyword>
<reference evidence="13 14" key="1">
    <citation type="submission" date="2015-12" db="EMBL/GenBank/DDBJ databases">
        <title>Draft genome sequence of Mesorhizobium sp. UFLA 01-765, a multitolerant efficient symbiont and plant-growth promoting strain isolated from Zn-mining soil using Leucaena leucocephala as a trap plant.</title>
        <authorList>
            <person name="Rangel W.M."/>
            <person name="Thijs S."/>
            <person name="Longatti S.M."/>
            <person name="Moreira F.M."/>
            <person name="Weyens N."/>
            <person name="Vangronsveld J."/>
            <person name="Van Hamme J.D."/>
            <person name="Bottos E.M."/>
            <person name="Rineau F."/>
        </authorList>
    </citation>
    <scope>NUCLEOTIDE SEQUENCE [LARGE SCALE GENOMIC DNA]</scope>
    <source>
        <strain evidence="13 14">UFLA 01-765</strain>
    </source>
</reference>
<evidence type="ECO:0000256" key="6">
    <source>
        <dbReference type="ARBA" id="ARBA00022679"/>
    </source>
</evidence>
<evidence type="ECO:0000259" key="11">
    <source>
        <dbReference type="PROSITE" id="PS50109"/>
    </source>
</evidence>
<feature type="domain" description="Histidine kinase" evidence="11">
    <location>
        <begin position="222"/>
        <end position="422"/>
    </location>
</feature>
<dbReference type="EC" id="2.7.13.3" evidence="3"/>
<dbReference type="SMART" id="SM00388">
    <property type="entry name" value="HisKA"/>
    <property type="match status" value="1"/>
</dbReference>
<evidence type="ECO:0000256" key="3">
    <source>
        <dbReference type="ARBA" id="ARBA00012438"/>
    </source>
</evidence>
<dbReference type="Pfam" id="PF02518">
    <property type="entry name" value="HATPase_c"/>
    <property type="match status" value="1"/>
</dbReference>
<keyword evidence="10" id="KW-1133">Transmembrane helix</keyword>
<dbReference type="PRINTS" id="PR00344">
    <property type="entry name" value="BCTRLSENSOR"/>
</dbReference>
<dbReference type="InterPro" id="IPR036890">
    <property type="entry name" value="HATPase_C_sf"/>
</dbReference>
<dbReference type="Pfam" id="PF00512">
    <property type="entry name" value="HisKA"/>
    <property type="match status" value="1"/>
</dbReference>
<evidence type="ECO:0000256" key="5">
    <source>
        <dbReference type="ARBA" id="ARBA00022553"/>
    </source>
</evidence>
<sequence>MRRLYQHIYAAFLLSLLVFAVIAGVMWRYVLGDIEPGNRVGIKTALAEVAISATAATPSDLSAMLLQLQQRLGGGDIAVFTPDGVSVASVGGSLPPPDAPMDEGYTEERPTLDGWVWTLALSDGRVLVLRRPIDYDEPIPRVFLLLGATLVAVAIGAYPVARRLTRRLEGLKKAVDGFGAGDLSRRVEASGKDEVAALAVSFNQMAERIAELLSAHKTLLANASHELRSPLARLRMAVEMLQPHADKKQRQEFERNIAELDSLVGEILLASRLETLEMETELHPVDLLAITAEECAAADASLEGEPVTLLGEPRLLRRLVRNLLDNAHRYGGGTTIEVRLARDPSDAVKLSVCDRGSGVAAEERERIFEPFYRPAWTREREGGVGLGLALVRQIAKRHNGDACCVSRPGGGTCFEVELRERKRQGHLGRCTPVREEGLA</sequence>
<keyword evidence="8" id="KW-0418">Kinase</keyword>
<dbReference type="InterPro" id="IPR036097">
    <property type="entry name" value="HisK_dim/P_sf"/>
</dbReference>
<feature type="transmembrane region" description="Helical" evidence="10">
    <location>
        <begin position="142"/>
        <end position="161"/>
    </location>
</feature>
<dbReference type="CDD" id="cd00082">
    <property type="entry name" value="HisKA"/>
    <property type="match status" value="1"/>
</dbReference>
<feature type="transmembrane region" description="Helical" evidence="10">
    <location>
        <begin position="7"/>
        <end position="30"/>
    </location>
</feature>
<dbReference type="Gene3D" id="1.10.287.130">
    <property type="match status" value="1"/>
</dbReference>
<evidence type="ECO:0000256" key="1">
    <source>
        <dbReference type="ARBA" id="ARBA00000085"/>
    </source>
</evidence>
<dbReference type="CDD" id="cd06225">
    <property type="entry name" value="HAMP"/>
    <property type="match status" value="1"/>
</dbReference>
<evidence type="ECO:0000256" key="9">
    <source>
        <dbReference type="ARBA" id="ARBA00022840"/>
    </source>
</evidence>
<protein>
    <recommendedName>
        <fullName evidence="3">histidine kinase</fullName>
        <ecNumber evidence="3">2.7.13.3</ecNumber>
    </recommendedName>
</protein>
<keyword evidence="4" id="KW-1003">Cell membrane</keyword>
<dbReference type="Gene3D" id="1.10.8.500">
    <property type="entry name" value="HAMP domain in histidine kinase"/>
    <property type="match status" value="1"/>
</dbReference>
<dbReference type="InterPro" id="IPR003660">
    <property type="entry name" value="HAMP_dom"/>
</dbReference>
<dbReference type="SUPFAM" id="SSF158472">
    <property type="entry name" value="HAMP domain-like"/>
    <property type="match status" value="1"/>
</dbReference>
<dbReference type="SMART" id="SM00304">
    <property type="entry name" value="HAMP"/>
    <property type="match status" value="1"/>
</dbReference>
<keyword evidence="9" id="KW-0067">ATP-binding</keyword>
<evidence type="ECO:0000313" key="14">
    <source>
        <dbReference type="Proteomes" id="UP000053176"/>
    </source>
</evidence>
<evidence type="ECO:0000256" key="4">
    <source>
        <dbReference type="ARBA" id="ARBA00022475"/>
    </source>
</evidence>
<dbReference type="Proteomes" id="UP000053176">
    <property type="component" value="Unassembled WGS sequence"/>
</dbReference>
<dbReference type="SUPFAM" id="SSF47384">
    <property type="entry name" value="Homodimeric domain of signal transducing histidine kinase"/>
    <property type="match status" value="1"/>
</dbReference>
<gene>
    <name evidence="13" type="ORF">AU467_06460</name>
</gene>
<accession>A0A101KPS2</accession>
<comment type="subcellular location">
    <subcellularLocation>
        <location evidence="2">Cell membrane</location>
        <topology evidence="2">Multi-pass membrane protein</topology>
    </subcellularLocation>
</comment>
<dbReference type="InterPro" id="IPR005467">
    <property type="entry name" value="His_kinase_dom"/>
</dbReference>
<dbReference type="InterPro" id="IPR003661">
    <property type="entry name" value="HisK_dim/P_dom"/>
</dbReference>
<dbReference type="GO" id="GO:0005524">
    <property type="term" value="F:ATP binding"/>
    <property type="evidence" value="ECO:0007669"/>
    <property type="project" value="UniProtKB-KW"/>
</dbReference>
<dbReference type="InterPro" id="IPR003594">
    <property type="entry name" value="HATPase_dom"/>
</dbReference>
<evidence type="ECO:0000256" key="7">
    <source>
        <dbReference type="ARBA" id="ARBA00022741"/>
    </source>
</evidence>
<comment type="catalytic activity">
    <reaction evidence="1">
        <text>ATP + protein L-histidine = ADP + protein N-phospho-L-histidine.</text>
        <dbReference type="EC" id="2.7.13.3"/>
    </reaction>
</comment>
<dbReference type="PROSITE" id="PS50885">
    <property type="entry name" value="HAMP"/>
    <property type="match status" value="1"/>
</dbReference>
<dbReference type="EMBL" id="LPWA01000131">
    <property type="protein sequence ID" value="KUM24739.1"/>
    <property type="molecule type" value="Genomic_DNA"/>
</dbReference>
<evidence type="ECO:0000259" key="12">
    <source>
        <dbReference type="PROSITE" id="PS50885"/>
    </source>
</evidence>
<dbReference type="InterPro" id="IPR050980">
    <property type="entry name" value="2C_sensor_his_kinase"/>
</dbReference>
<dbReference type="AlphaFoldDB" id="A0A101KPS2"/>
<keyword evidence="10" id="KW-0472">Membrane</keyword>
<dbReference type="InterPro" id="IPR004358">
    <property type="entry name" value="Sig_transdc_His_kin-like_C"/>
</dbReference>
<keyword evidence="5" id="KW-0597">Phosphoprotein</keyword>
<feature type="domain" description="HAMP" evidence="12">
    <location>
        <begin position="162"/>
        <end position="214"/>
    </location>
</feature>
<comment type="caution">
    <text evidence="13">The sequence shown here is derived from an EMBL/GenBank/DDBJ whole genome shotgun (WGS) entry which is preliminary data.</text>
</comment>
<dbReference type="PANTHER" id="PTHR44936">
    <property type="entry name" value="SENSOR PROTEIN CREC"/>
    <property type="match status" value="1"/>
</dbReference>
<dbReference type="SUPFAM" id="SSF55874">
    <property type="entry name" value="ATPase domain of HSP90 chaperone/DNA topoisomerase II/histidine kinase"/>
    <property type="match status" value="1"/>
</dbReference>
<dbReference type="GO" id="GO:0005886">
    <property type="term" value="C:plasma membrane"/>
    <property type="evidence" value="ECO:0007669"/>
    <property type="project" value="UniProtKB-SubCell"/>
</dbReference>
<dbReference type="SMART" id="SM00387">
    <property type="entry name" value="HATPase_c"/>
    <property type="match status" value="1"/>
</dbReference>
<dbReference type="PANTHER" id="PTHR44936:SF10">
    <property type="entry name" value="SENSOR PROTEIN RSTB"/>
    <property type="match status" value="1"/>
</dbReference>
<dbReference type="PROSITE" id="PS50109">
    <property type="entry name" value="HIS_KIN"/>
    <property type="match status" value="1"/>
</dbReference>
<evidence type="ECO:0000256" key="2">
    <source>
        <dbReference type="ARBA" id="ARBA00004651"/>
    </source>
</evidence>
<dbReference type="OrthoDB" id="9809766at2"/>
<dbReference type="Gene3D" id="3.30.565.10">
    <property type="entry name" value="Histidine kinase-like ATPase, C-terminal domain"/>
    <property type="match status" value="1"/>
</dbReference>
<proteinExistence type="predicted"/>
<name>A0A101KPS2_RHILI</name>
<dbReference type="Pfam" id="PF00672">
    <property type="entry name" value="HAMP"/>
    <property type="match status" value="1"/>
</dbReference>
<keyword evidence="6" id="KW-0808">Transferase</keyword>
<keyword evidence="10" id="KW-0812">Transmembrane</keyword>
<evidence type="ECO:0000256" key="8">
    <source>
        <dbReference type="ARBA" id="ARBA00022777"/>
    </source>
</evidence>
<evidence type="ECO:0000313" key="13">
    <source>
        <dbReference type="EMBL" id="KUM24739.1"/>
    </source>
</evidence>
<organism evidence="13 14">
    <name type="scientific">Rhizobium loti</name>
    <name type="common">Mesorhizobium loti</name>
    <dbReference type="NCBI Taxonomy" id="381"/>
    <lineage>
        <taxon>Bacteria</taxon>
        <taxon>Pseudomonadati</taxon>
        <taxon>Pseudomonadota</taxon>
        <taxon>Alphaproteobacteria</taxon>
        <taxon>Hyphomicrobiales</taxon>
        <taxon>Phyllobacteriaceae</taxon>
        <taxon>Mesorhizobium</taxon>
    </lineage>
</organism>